<dbReference type="AlphaFoldDB" id="A0A2N6QF94"/>
<reference evidence="1 2" key="1">
    <citation type="submission" date="2018-06" db="EMBL/GenBank/DDBJ databases">
        <authorList>
            <consortium name="Pathogen Informatics"/>
            <person name="Doyle S."/>
        </authorList>
    </citation>
    <scope>NUCLEOTIDE SEQUENCE [LARGE SCALE GENOMIC DNA]</scope>
    <source>
        <strain evidence="1 2">NCTC11009</strain>
    </source>
</reference>
<gene>
    <name evidence="1" type="ORF">NCTC11009_02347</name>
</gene>
<evidence type="ECO:0000313" key="1">
    <source>
        <dbReference type="EMBL" id="SPY09094.1"/>
    </source>
</evidence>
<dbReference type="Proteomes" id="UP000250242">
    <property type="component" value="Unassembled WGS sequence"/>
</dbReference>
<name>A0A2N6QF94_9BURK</name>
<sequence length="133" mass="14636">MKVNRTIQHAIVNERVHRGWSALFVFYALAFAGVIGQLLNMALEAMGFSEHIAYIWFVGLIMFVAALWFILRYPIAGLIMGAIITLQLAVSMAYLAYGSYGFGGSLVAFTVTIGASLIMHHSALEDLKNTTFT</sequence>
<dbReference type="RefSeq" id="WP_102705503.1">
    <property type="nucleotide sequence ID" value="NZ_CAMQFR010000034.1"/>
</dbReference>
<evidence type="ECO:0000313" key="2">
    <source>
        <dbReference type="Proteomes" id="UP000250242"/>
    </source>
</evidence>
<protein>
    <submittedName>
        <fullName evidence="1">Uncharacterized protein</fullName>
    </submittedName>
</protein>
<proteinExistence type="predicted"/>
<dbReference type="EMBL" id="UATH01000001">
    <property type="protein sequence ID" value="SPY09094.1"/>
    <property type="molecule type" value="Genomic_DNA"/>
</dbReference>
<organism evidence="1 2">
    <name type="scientific">Oligella urethralis</name>
    <dbReference type="NCBI Taxonomy" id="90245"/>
    <lineage>
        <taxon>Bacteria</taxon>
        <taxon>Pseudomonadati</taxon>
        <taxon>Pseudomonadota</taxon>
        <taxon>Betaproteobacteria</taxon>
        <taxon>Burkholderiales</taxon>
        <taxon>Alcaligenaceae</taxon>
        <taxon>Oligella</taxon>
    </lineage>
</organism>
<accession>A0A2N6QF94</accession>